<evidence type="ECO:0000256" key="4">
    <source>
        <dbReference type="ARBA" id="ARBA00022691"/>
    </source>
</evidence>
<evidence type="ECO:0000313" key="6">
    <source>
        <dbReference type="EMBL" id="ABO97848.1"/>
    </source>
</evidence>
<dbReference type="Pfam" id="PF00588">
    <property type="entry name" value="SpoU_methylase"/>
    <property type="match status" value="1"/>
</dbReference>
<reference evidence="6 7" key="1">
    <citation type="journal article" date="2007" name="Proc. Natl. Acad. Sci. U.S.A.">
        <title>The tiny eukaryote Ostreococcus provides genomic insights into the paradox of plankton speciation.</title>
        <authorList>
            <person name="Palenik B."/>
            <person name="Grimwood J."/>
            <person name="Aerts A."/>
            <person name="Rouze P."/>
            <person name="Salamov A."/>
            <person name="Putnam N."/>
            <person name="Dupont C."/>
            <person name="Jorgensen R."/>
            <person name="Derelle E."/>
            <person name="Rombauts S."/>
            <person name="Zhou K."/>
            <person name="Otillar R."/>
            <person name="Merchant S.S."/>
            <person name="Podell S."/>
            <person name="Gaasterland T."/>
            <person name="Napoli C."/>
            <person name="Gendler K."/>
            <person name="Manuell A."/>
            <person name="Tai V."/>
            <person name="Vallon O."/>
            <person name="Piganeau G."/>
            <person name="Jancek S."/>
            <person name="Heijde M."/>
            <person name="Jabbari K."/>
            <person name="Bowler C."/>
            <person name="Lohr M."/>
            <person name="Robbens S."/>
            <person name="Werner G."/>
            <person name="Dubchak I."/>
            <person name="Pazour G.J."/>
            <person name="Ren Q."/>
            <person name="Paulsen I."/>
            <person name="Delwiche C."/>
            <person name="Schmutz J."/>
            <person name="Rokhsar D."/>
            <person name="Van de Peer Y."/>
            <person name="Moreau H."/>
            <person name="Grigoriev I.V."/>
        </authorList>
    </citation>
    <scope>NUCLEOTIDE SEQUENCE [LARGE SCALE GENOMIC DNA]</scope>
    <source>
        <strain evidence="6 7">CCE9901</strain>
    </source>
</reference>
<evidence type="ECO:0000256" key="1">
    <source>
        <dbReference type="ARBA" id="ARBA00007228"/>
    </source>
</evidence>
<evidence type="ECO:0000256" key="2">
    <source>
        <dbReference type="ARBA" id="ARBA00022603"/>
    </source>
</evidence>
<dbReference type="InterPro" id="IPR029026">
    <property type="entry name" value="tRNA_m1G_MTases_N"/>
</dbReference>
<gene>
    <name evidence="6" type="ORF">OSTLU_88222</name>
</gene>
<dbReference type="Proteomes" id="UP000001568">
    <property type="component" value="Chromosome 9"/>
</dbReference>
<proteinExistence type="inferred from homology"/>
<protein>
    <recommendedName>
        <fullName evidence="5">tRNA/rRNA methyltransferase SpoU type domain-containing protein</fullName>
    </recommendedName>
</protein>
<dbReference type="PANTHER" id="PTHR42786">
    <property type="entry name" value="TRNA/RRNA METHYLTRANSFERASE"/>
    <property type="match status" value="1"/>
</dbReference>
<keyword evidence="2" id="KW-0489">Methyltransferase</keyword>
<dbReference type="InterPro" id="IPR029028">
    <property type="entry name" value="Alpha/beta_knot_MTases"/>
</dbReference>
<dbReference type="GO" id="GO:0003723">
    <property type="term" value="F:RNA binding"/>
    <property type="evidence" value="ECO:0007669"/>
    <property type="project" value="InterPro"/>
</dbReference>
<dbReference type="EMBL" id="CP000589">
    <property type="protein sequence ID" value="ABO97848.1"/>
    <property type="molecule type" value="Genomic_DNA"/>
</dbReference>
<organism evidence="6 7">
    <name type="scientific">Ostreococcus lucimarinus (strain CCE9901)</name>
    <dbReference type="NCBI Taxonomy" id="436017"/>
    <lineage>
        <taxon>Eukaryota</taxon>
        <taxon>Viridiplantae</taxon>
        <taxon>Chlorophyta</taxon>
        <taxon>Mamiellophyceae</taxon>
        <taxon>Mamiellales</taxon>
        <taxon>Bathycoccaceae</taxon>
        <taxon>Ostreococcus</taxon>
    </lineage>
</organism>
<dbReference type="Gramene" id="ABO97848">
    <property type="protein sequence ID" value="ABO97848"/>
    <property type="gene ID" value="OSTLU_88222"/>
</dbReference>
<keyword evidence="3" id="KW-0808">Transferase</keyword>
<dbReference type="InterPro" id="IPR004384">
    <property type="entry name" value="RNA_MeTrfase_TrmJ/LasT"/>
</dbReference>
<dbReference type="SUPFAM" id="SSF75217">
    <property type="entry name" value="alpha/beta knot"/>
    <property type="match status" value="1"/>
</dbReference>
<keyword evidence="4" id="KW-0949">S-adenosyl-L-methionine</keyword>
<feature type="domain" description="tRNA/rRNA methyltransferase SpoU type" evidence="5">
    <location>
        <begin position="143"/>
        <end position="274"/>
    </location>
</feature>
<dbReference type="GO" id="GO:0002128">
    <property type="term" value="P:tRNA nucleoside ribose methylation"/>
    <property type="evidence" value="ECO:0007669"/>
    <property type="project" value="TreeGrafter"/>
</dbReference>
<dbReference type="AlphaFoldDB" id="A4S2L9"/>
<dbReference type="eggNOG" id="ENOG502S173">
    <property type="taxonomic scope" value="Eukaryota"/>
</dbReference>
<dbReference type="CDD" id="cd18098">
    <property type="entry name" value="SpoU-like"/>
    <property type="match status" value="1"/>
</dbReference>
<dbReference type="OrthoDB" id="497832at2759"/>
<dbReference type="OMA" id="NQGTLWR"/>
<dbReference type="HOGENOM" id="CLU_054880_0_0_1"/>
<keyword evidence="7" id="KW-1185">Reference proteome</keyword>
<accession>A4S2L9</accession>
<dbReference type="RefSeq" id="XP_001419555.1">
    <property type="nucleotide sequence ID" value="XM_001419518.1"/>
</dbReference>
<comment type="similarity">
    <text evidence="1">Belongs to the class IV-like SAM-binding methyltransferase superfamily. RNA methyltransferase TrmH family.</text>
</comment>
<evidence type="ECO:0000313" key="7">
    <source>
        <dbReference type="Proteomes" id="UP000001568"/>
    </source>
</evidence>
<dbReference type="Gene3D" id="3.40.1280.10">
    <property type="match status" value="1"/>
</dbReference>
<evidence type="ECO:0000259" key="5">
    <source>
        <dbReference type="Pfam" id="PF00588"/>
    </source>
</evidence>
<dbReference type="InterPro" id="IPR001537">
    <property type="entry name" value="SpoU_MeTrfase"/>
</dbReference>
<dbReference type="GO" id="GO:0005829">
    <property type="term" value="C:cytosol"/>
    <property type="evidence" value="ECO:0007669"/>
    <property type="project" value="TreeGrafter"/>
</dbReference>
<dbReference type="PANTHER" id="PTHR42786:SF6">
    <property type="entry name" value="TRNA_RRNA METHYLTRANSFERASE SPOU TYPE DOMAIN-CONTAINING PROTEIN"/>
    <property type="match status" value="1"/>
</dbReference>
<dbReference type="GeneID" id="5003611"/>
<sequence length="311" mass="34377">MYDDSDSDSDIAYVRHVLRYMYPGSTPKNGRVIVLPAGTLGDGKYGDEEIDGEFCVALLMDDGVNVDRWRVRVYDNSFDGWRLLGVGITSLCWNHVGPSLRRCELQLEEKPQPASTSAMDALDLNTCRAPAVGEQNGYFGIGIYNGKNTQNLGTLWRSAYQLGAAFAFVIGRRFKKEASDTPKSWTQIPTFEYSDWDDFVRKSPVSAVWVGVEMGGTPLENFEHPRNAVYILGSEDTGLNTTMLRACQHHIALPTTGTRSPSFNVAVTGAIIMYDRELKRRAAAAKLAALPTQNRRDGIDSVKPLKSSASH</sequence>
<name>A4S2L9_OSTLU</name>
<evidence type="ECO:0000256" key="3">
    <source>
        <dbReference type="ARBA" id="ARBA00022679"/>
    </source>
</evidence>
<dbReference type="GO" id="GO:0008173">
    <property type="term" value="F:RNA methyltransferase activity"/>
    <property type="evidence" value="ECO:0007669"/>
    <property type="project" value="InterPro"/>
</dbReference>
<dbReference type="STRING" id="436017.A4S2L9"/>
<dbReference type="KEGG" id="olu:OSTLU_88222"/>